<gene>
    <name evidence="2" type="ORF">LSCM1_03104</name>
</gene>
<protein>
    <submittedName>
        <fullName evidence="2">Uncharacterized protein</fullName>
    </submittedName>
</protein>
<reference evidence="2 3" key="1">
    <citation type="submission" date="2021-03" db="EMBL/GenBank/DDBJ databases">
        <title>Leishmania (Mundinia) martiniquensis Genome sequencing and assembly.</title>
        <authorList>
            <person name="Almutairi H."/>
            <person name="Gatherer D."/>
        </authorList>
    </citation>
    <scope>NUCLEOTIDE SEQUENCE [LARGE SCALE GENOMIC DNA]</scope>
    <source>
        <strain evidence="2">LSCM1</strain>
    </source>
</reference>
<evidence type="ECO:0000313" key="2">
    <source>
        <dbReference type="EMBL" id="KAG5474324.1"/>
    </source>
</evidence>
<accession>A0A836GL14</accession>
<evidence type="ECO:0000313" key="3">
    <source>
        <dbReference type="Proteomes" id="UP000673552"/>
    </source>
</evidence>
<proteinExistence type="predicted"/>
<dbReference type="GeneID" id="92513168"/>
<dbReference type="Proteomes" id="UP000673552">
    <property type="component" value="Chromosome 28"/>
</dbReference>
<evidence type="ECO:0000256" key="1">
    <source>
        <dbReference type="SAM" id="MobiDB-lite"/>
    </source>
</evidence>
<feature type="compositionally biased region" description="Basic and acidic residues" evidence="1">
    <location>
        <begin position="136"/>
        <end position="152"/>
    </location>
</feature>
<feature type="region of interest" description="Disordered" evidence="1">
    <location>
        <begin position="271"/>
        <end position="298"/>
    </location>
</feature>
<feature type="compositionally biased region" description="Polar residues" evidence="1">
    <location>
        <begin position="113"/>
        <end position="123"/>
    </location>
</feature>
<sequence>MDTVEVVLSPSSTVKCAPAGVEQSAAEAEEYTDRLYRDQYYCGNGNCSTAFSTSLSASVASPAARTCSATDDLHDRDATAMHSPVPREVDLAAVYRGDRSSARKGSRSEQASDIRSSNRTAGQTALRARSAGPRGVETDSSRERPSTEFMRDENAPPWRIRSANPCHADPHCTFSLPPPPPMSYVASRRDPRSGKAASVLGARSSSAVCAPSTSPEKPRGTVRTRSPVFAGLPPCQLHSRRAAMQKRIARFLMVEEATVLEAGDAACAAQTSRSPAREASAVTATSTASSPWPRTPAGGAERLRKCLAADLPLNTEAAAEPRRHGALFSSLSVNQIRSAAAKRCASAAEVSTSSPASFVGGAVSGRRNGRATLADKRDVAVKTDRTRLSSSLAQASRKSLTFSPSPCAYPAPSASADTTATALSEGPLDTAKVRIFREAVVTVTCAMCALSINLFAFRLSGTQLTDVCYCPFCGSRCSWAACTETV</sequence>
<feature type="compositionally biased region" description="Basic and acidic residues" evidence="1">
    <location>
        <begin position="97"/>
        <end position="112"/>
    </location>
</feature>
<name>A0A836GL14_9TRYP</name>
<dbReference type="AlphaFoldDB" id="A0A836GL14"/>
<keyword evidence="3" id="KW-1185">Reference proteome</keyword>
<dbReference type="RefSeq" id="XP_067177266.1">
    <property type="nucleotide sequence ID" value="XM_067320656.1"/>
</dbReference>
<dbReference type="KEGG" id="lmat:92513168"/>
<feature type="compositionally biased region" description="Low complexity" evidence="1">
    <location>
        <begin position="279"/>
        <end position="297"/>
    </location>
</feature>
<organism evidence="2 3">
    <name type="scientific">Leishmania martiniquensis</name>
    <dbReference type="NCBI Taxonomy" id="1580590"/>
    <lineage>
        <taxon>Eukaryota</taxon>
        <taxon>Discoba</taxon>
        <taxon>Euglenozoa</taxon>
        <taxon>Kinetoplastea</taxon>
        <taxon>Metakinetoplastina</taxon>
        <taxon>Trypanosomatida</taxon>
        <taxon>Trypanosomatidae</taxon>
        <taxon>Leishmaniinae</taxon>
        <taxon>Leishmania</taxon>
    </lineage>
</organism>
<feature type="region of interest" description="Disordered" evidence="1">
    <location>
        <begin position="207"/>
        <end position="227"/>
    </location>
</feature>
<dbReference type="EMBL" id="JAFEUZ010000028">
    <property type="protein sequence ID" value="KAG5474324.1"/>
    <property type="molecule type" value="Genomic_DNA"/>
</dbReference>
<comment type="caution">
    <text evidence="2">The sequence shown here is derived from an EMBL/GenBank/DDBJ whole genome shotgun (WGS) entry which is preliminary data.</text>
</comment>
<dbReference type="OrthoDB" id="263958at2759"/>
<feature type="region of interest" description="Disordered" evidence="1">
    <location>
        <begin position="97"/>
        <end position="152"/>
    </location>
</feature>